<sequence>MGRKLIFLVIAVLKATVIIGSTDFEWLEAEEHNCGQKCVEDLKNHLLQDREKHCLNTTEANRFLGNANWMDASTPIPEERTRLPTRFGQELCVTERNSRMMITTIRPTDLSDYRIVCRPVQDTMTWYRGWHAISITNKPCLRWDSIAELPFSESNFSRFSRPSVNHETSLAAQPHITRHENFCRNPNNHQLGPWCYVYRQGSQKPVPEPCFHPCVDSIKSLCLSKRGYPYHQDIDRPADSSEVFNYTTISERVLLTKNTKGEKQDRTNRFVDLHDMLDVKDVMKSIPDAMPLTSNLVYAYFSNPSNRVMAHSNRVRCHQTGYRTRVAGPWTPVHFDNAIASETLSILKNRLLTHRARISPDDSLLYTDLSVEKMGAGANDANFWTPCFSGCADATLSCWPNTTQFTNFKYFGGIETDLNNRECIAWSVVFAKANDTARRRRDGAKQTSQISASDKDSLFLFIDALVSDPWSGTAFVKTTSIESYDLQYLVSKRCLNLSQFLEFNDYGSLNLVEAMWNKIGELNVDRKSLEKWAELMESIENDGPGCFVKSENLIKWSPCFLPCTSESLTPADPIRKLCEGKDGTFETCVKEETITSELLRGRKIASKGSLSKKPDISIPSFYWLVLANLVIGFILPPAIFSMVWFCFDRLQASPKANIEKTQPASDENPTRSPNDPEYVNPQRSVRQYPSYPGW</sequence>
<protein>
    <recommendedName>
        <fullName evidence="7">Kringle domain-containing protein</fullName>
    </recommendedName>
</protein>
<dbReference type="Gene3D" id="2.40.20.10">
    <property type="entry name" value="Plasminogen Kringle 4"/>
    <property type="match status" value="1"/>
</dbReference>
<dbReference type="Proteomes" id="UP000218231">
    <property type="component" value="Unassembled WGS sequence"/>
</dbReference>
<keyword evidence="2" id="KW-1015">Disulfide bond</keyword>
<keyword evidence="5" id="KW-0812">Transmembrane</keyword>
<keyword evidence="5" id="KW-1133">Transmembrane helix</keyword>
<dbReference type="SMART" id="SM00130">
    <property type="entry name" value="KR"/>
    <property type="match status" value="1"/>
</dbReference>
<feature type="domain" description="Kringle" evidence="7">
    <location>
        <begin position="127"/>
        <end position="222"/>
    </location>
</feature>
<feature type="chain" id="PRO_5013240167" description="Kringle domain-containing protein" evidence="6">
    <location>
        <begin position="21"/>
        <end position="694"/>
    </location>
</feature>
<dbReference type="OrthoDB" id="5917794at2759"/>
<evidence type="ECO:0000313" key="9">
    <source>
        <dbReference type="Proteomes" id="UP000218231"/>
    </source>
</evidence>
<evidence type="ECO:0000256" key="5">
    <source>
        <dbReference type="SAM" id="Phobius"/>
    </source>
</evidence>
<dbReference type="InterPro" id="IPR018056">
    <property type="entry name" value="Kringle_CS"/>
</dbReference>
<dbReference type="InterPro" id="IPR038178">
    <property type="entry name" value="Kringle_sf"/>
</dbReference>
<feature type="transmembrane region" description="Helical" evidence="5">
    <location>
        <begin position="621"/>
        <end position="647"/>
    </location>
</feature>
<keyword evidence="1 3" id="KW-0420">Kringle</keyword>
<keyword evidence="6" id="KW-0732">Signal</keyword>
<gene>
    <name evidence="8" type="ORF">WR25_14218</name>
</gene>
<evidence type="ECO:0000256" key="4">
    <source>
        <dbReference type="SAM" id="MobiDB-lite"/>
    </source>
</evidence>
<dbReference type="InterPro" id="IPR058845">
    <property type="entry name" value="Kringle_2"/>
</dbReference>
<evidence type="ECO:0000256" key="1">
    <source>
        <dbReference type="ARBA" id="ARBA00022572"/>
    </source>
</evidence>
<dbReference type="AlphaFoldDB" id="A0A2A2LMF1"/>
<dbReference type="EMBL" id="LIAE01006569">
    <property type="protein sequence ID" value="PAV87413.1"/>
    <property type="molecule type" value="Genomic_DNA"/>
</dbReference>
<name>A0A2A2LMF1_9BILA</name>
<evidence type="ECO:0000259" key="7">
    <source>
        <dbReference type="PROSITE" id="PS50070"/>
    </source>
</evidence>
<dbReference type="PROSITE" id="PS50070">
    <property type="entry name" value="KRINGLE_2"/>
    <property type="match status" value="1"/>
</dbReference>
<comment type="caution">
    <text evidence="8">The sequence shown here is derived from an EMBL/GenBank/DDBJ whole genome shotgun (WGS) entry which is preliminary data.</text>
</comment>
<evidence type="ECO:0000313" key="8">
    <source>
        <dbReference type="EMBL" id="PAV87413.1"/>
    </source>
</evidence>
<organism evidence="8 9">
    <name type="scientific">Diploscapter pachys</name>
    <dbReference type="NCBI Taxonomy" id="2018661"/>
    <lineage>
        <taxon>Eukaryota</taxon>
        <taxon>Metazoa</taxon>
        <taxon>Ecdysozoa</taxon>
        <taxon>Nematoda</taxon>
        <taxon>Chromadorea</taxon>
        <taxon>Rhabditida</taxon>
        <taxon>Rhabditina</taxon>
        <taxon>Rhabditomorpha</taxon>
        <taxon>Rhabditoidea</taxon>
        <taxon>Rhabditidae</taxon>
        <taxon>Diploscapter</taxon>
    </lineage>
</organism>
<dbReference type="InterPro" id="IPR013806">
    <property type="entry name" value="Kringle-like"/>
</dbReference>
<proteinExistence type="predicted"/>
<dbReference type="SUPFAM" id="SSF57440">
    <property type="entry name" value="Kringle-like"/>
    <property type="match status" value="1"/>
</dbReference>
<evidence type="ECO:0000256" key="6">
    <source>
        <dbReference type="SAM" id="SignalP"/>
    </source>
</evidence>
<dbReference type="InterPro" id="IPR000001">
    <property type="entry name" value="Kringle"/>
</dbReference>
<dbReference type="PROSITE" id="PS00021">
    <property type="entry name" value="KRINGLE_1"/>
    <property type="match status" value="1"/>
</dbReference>
<keyword evidence="9" id="KW-1185">Reference proteome</keyword>
<dbReference type="STRING" id="2018661.A0A2A2LMF1"/>
<accession>A0A2A2LMF1</accession>
<comment type="caution">
    <text evidence="3">Lacks conserved residue(s) required for the propagation of feature annotation.</text>
</comment>
<feature type="signal peptide" evidence="6">
    <location>
        <begin position="1"/>
        <end position="20"/>
    </location>
</feature>
<dbReference type="Pfam" id="PF25866">
    <property type="entry name" value="Kringle_2"/>
    <property type="match status" value="1"/>
</dbReference>
<feature type="compositionally biased region" description="Polar residues" evidence="4">
    <location>
        <begin position="659"/>
        <end position="673"/>
    </location>
</feature>
<reference evidence="8 9" key="1">
    <citation type="journal article" date="2017" name="Curr. Biol.">
        <title>Genome architecture and evolution of a unichromosomal asexual nematode.</title>
        <authorList>
            <person name="Fradin H."/>
            <person name="Zegar C."/>
            <person name="Gutwein M."/>
            <person name="Lucas J."/>
            <person name="Kovtun M."/>
            <person name="Corcoran D."/>
            <person name="Baugh L.R."/>
            <person name="Kiontke K."/>
            <person name="Gunsalus K."/>
            <person name="Fitch D.H."/>
            <person name="Piano F."/>
        </authorList>
    </citation>
    <scope>NUCLEOTIDE SEQUENCE [LARGE SCALE GENOMIC DNA]</scope>
    <source>
        <strain evidence="8">PF1309</strain>
    </source>
</reference>
<evidence type="ECO:0000256" key="3">
    <source>
        <dbReference type="PROSITE-ProRule" id="PRU00121"/>
    </source>
</evidence>
<evidence type="ECO:0000256" key="2">
    <source>
        <dbReference type="ARBA" id="ARBA00023157"/>
    </source>
</evidence>
<keyword evidence="5" id="KW-0472">Membrane</keyword>
<feature type="region of interest" description="Disordered" evidence="4">
    <location>
        <begin position="657"/>
        <end position="694"/>
    </location>
</feature>